<dbReference type="InterPro" id="IPR013431">
    <property type="entry name" value="Delta_60_rpt"/>
</dbReference>
<gene>
    <name evidence="2" type="ORF">FH965_17150</name>
</gene>
<dbReference type="Proteomes" id="UP000316806">
    <property type="component" value="Chromosome"/>
</dbReference>
<feature type="region of interest" description="Disordered" evidence="1">
    <location>
        <begin position="1"/>
        <end position="24"/>
    </location>
</feature>
<evidence type="ECO:0000313" key="3">
    <source>
        <dbReference type="Proteomes" id="UP000316806"/>
    </source>
</evidence>
<dbReference type="Pfam" id="PF17164">
    <property type="entry name" value="DUF5122"/>
    <property type="match status" value="5"/>
</dbReference>
<protein>
    <recommendedName>
        <fullName evidence="4">Delta-60 repeat domain-containing protein</fullName>
    </recommendedName>
</protein>
<proteinExistence type="predicted"/>
<dbReference type="SUPFAM" id="SSF63829">
    <property type="entry name" value="Calcium-dependent phosphotriesterase"/>
    <property type="match status" value="1"/>
</dbReference>
<sequence length="472" mass="46974">MTRLFSLSGRRPAPHSGRRPAPLFGRRPARKAHLAALSALTMGLMVTLAPTAAAAPGDLDTGFGTGGKVTTDFGATPSEPEIGNDLLRTSSGSLFVVGRAGFGTPGVGPSDFGVAKYTSGGALDTGFSGDGKVTTNFGGPLNTLAVARSVIEAGDGKILVGGFTGGEQIADLALARYNSDGTLDSSFGGDGKVTTDLTGGLGDGVRGLSLTSTGKILVAGAAGADSFIARYNSDGSLDTGFGGGDGIVITDFGTGDHLFALEELSSGKLVAAGSANSDFLLVRYNSDGTLDTSFSGDGKVTTDFNGLSDLAFGFTRAPGGDYVLAGAVDAPEPFGVAGPIKVGVVRYDSDGSLDTGFSGDGKVTTDVNTLRADEARDVAVDSDGKIVIAGLAGESVVFPVDPVDGDALVIRYNSDGTLDTGFSGDGIATLDYSGGADVARGIALTGSDDIVIAGGATSSGTGLDFALAKLQG</sequence>
<evidence type="ECO:0000313" key="2">
    <source>
        <dbReference type="EMBL" id="QDQ12092.1"/>
    </source>
</evidence>
<dbReference type="Gene3D" id="2.80.10.50">
    <property type="match status" value="2"/>
</dbReference>
<organism evidence="2 3">
    <name type="scientific">Streptomyces spectabilis</name>
    <dbReference type="NCBI Taxonomy" id="68270"/>
    <lineage>
        <taxon>Bacteria</taxon>
        <taxon>Bacillati</taxon>
        <taxon>Actinomycetota</taxon>
        <taxon>Actinomycetes</taxon>
        <taxon>Kitasatosporales</taxon>
        <taxon>Streptomycetaceae</taxon>
        <taxon>Streptomyces</taxon>
    </lineage>
</organism>
<accession>A0A516R8V7</accession>
<dbReference type="EMBL" id="CP040916">
    <property type="protein sequence ID" value="QDQ12092.1"/>
    <property type="molecule type" value="Genomic_DNA"/>
</dbReference>
<name>A0A516R8V7_STRST</name>
<dbReference type="NCBIfam" id="TIGR02608">
    <property type="entry name" value="delta_60_rpt"/>
    <property type="match status" value="7"/>
</dbReference>
<evidence type="ECO:0000256" key="1">
    <source>
        <dbReference type="SAM" id="MobiDB-lite"/>
    </source>
</evidence>
<evidence type="ECO:0008006" key="4">
    <source>
        <dbReference type="Google" id="ProtNLM"/>
    </source>
</evidence>
<dbReference type="AlphaFoldDB" id="A0A516R8V7"/>
<reference evidence="2 3" key="1">
    <citation type="journal article" date="2019" name="J. Ind. Microbiol. Biotechnol.">
        <title>The complete genomic sequence of Streptomyces spectabilis NRRL-2792 and identification of secondary metabolite biosynthetic gene clusters.</title>
        <authorList>
            <person name="Sinha A."/>
            <person name="Phillips-Salemka S."/>
            <person name="Niraula T.A."/>
            <person name="Short K.A."/>
            <person name="Niraula N.P."/>
        </authorList>
    </citation>
    <scope>NUCLEOTIDE SEQUENCE [LARGE SCALE GENOMIC DNA]</scope>
    <source>
        <strain evidence="2 3">NRRL 2792</strain>
    </source>
</reference>